<dbReference type="EMBL" id="BPLQ01009858">
    <property type="protein sequence ID" value="GIY47037.1"/>
    <property type="molecule type" value="Genomic_DNA"/>
</dbReference>
<evidence type="ECO:0000313" key="2">
    <source>
        <dbReference type="Proteomes" id="UP001054837"/>
    </source>
</evidence>
<gene>
    <name evidence="1" type="ORF">CDAR_125721</name>
</gene>
<accession>A0AAV4TQN9</accession>
<sequence length="102" mass="11270">MKTNHKMYDVSTFMQEQSSPSESLNPPQNKWHKIYQIREPPLTHSEDDDAPISLKVKKAHAGVARSGRDLLSSLPRLIPSFAARNQAFLGGTSSAGGLGKYF</sequence>
<proteinExistence type="predicted"/>
<protein>
    <submittedName>
        <fullName evidence="1">Uncharacterized protein</fullName>
    </submittedName>
</protein>
<dbReference type="AlphaFoldDB" id="A0AAV4TQN9"/>
<evidence type="ECO:0000313" key="1">
    <source>
        <dbReference type="EMBL" id="GIY47037.1"/>
    </source>
</evidence>
<organism evidence="1 2">
    <name type="scientific">Caerostris darwini</name>
    <dbReference type="NCBI Taxonomy" id="1538125"/>
    <lineage>
        <taxon>Eukaryota</taxon>
        <taxon>Metazoa</taxon>
        <taxon>Ecdysozoa</taxon>
        <taxon>Arthropoda</taxon>
        <taxon>Chelicerata</taxon>
        <taxon>Arachnida</taxon>
        <taxon>Araneae</taxon>
        <taxon>Araneomorphae</taxon>
        <taxon>Entelegynae</taxon>
        <taxon>Araneoidea</taxon>
        <taxon>Araneidae</taxon>
        <taxon>Caerostris</taxon>
    </lineage>
</organism>
<comment type="caution">
    <text evidence="1">The sequence shown here is derived from an EMBL/GenBank/DDBJ whole genome shotgun (WGS) entry which is preliminary data.</text>
</comment>
<keyword evidence="2" id="KW-1185">Reference proteome</keyword>
<reference evidence="1 2" key="1">
    <citation type="submission" date="2021-06" db="EMBL/GenBank/DDBJ databases">
        <title>Caerostris darwini draft genome.</title>
        <authorList>
            <person name="Kono N."/>
            <person name="Arakawa K."/>
        </authorList>
    </citation>
    <scope>NUCLEOTIDE SEQUENCE [LARGE SCALE GENOMIC DNA]</scope>
</reference>
<dbReference type="Proteomes" id="UP001054837">
    <property type="component" value="Unassembled WGS sequence"/>
</dbReference>
<name>A0AAV4TQN9_9ARAC</name>